<evidence type="ECO:0000256" key="1">
    <source>
        <dbReference type="SAM" id="Phobius"/>
    </source>
</evidence>
<accession>A0ABT5JU67</accession>
<name>A0ABT5JU67_9BURK</name>
<protein>
    <recommendedName>
        <fullName evidence="4">Phage holin</fullName>
    </recommendedName>
</protein>
<dbReference type="Proteomes" id="UP001221208">
    <property type="component" value="Unassembled WGS sequence"/>
</dbReference>
<evidence type="ECO:0000313" key="3">
    <source>
        <dbReference type="Proteomes" id="UP001221208"/>
    </source>
</evidence>
<keyword evidence="1" id="KW-0812">Transmembrane</keyword>
<evidence type="ECO:0008006" key="4">
    <source>
        <dbReference type="Google" id="ProtNLM"/>
    </source>
</evidence>
<evidence type="ECO:0000313" key="2">
    <source>
        <dbReference type="EMBL" id="MDC8756272.1"/>
    </source>
</evidence>
<feature type="transmembrane region" description="Helical" evidence="1">
    <location>
        <begin position="94"/>
        <end position="115"/>
    </location>
</feature>
<dbReference type="EMBL" id="JAQQXR010000001">
    <property type="protein sequence ID" value="MDC8756272.1"/>
    <property type="molecule type" value="Genomic_DNA"/>
</dbReference>
<feature type="transmembrane region" description="Helical" evidence="1">
    <location>
        <begin position="28"/>
        <end position="47"/>
    </location>
</feature>
<proteinExistence type="predicted"/>
<sequence length="122" mass="12138">MAEPVASSTVGIAIAAGTITLTGSVLGVQYDALLAGFFGGLVSLSYLPATTWGRIAGSVAGSALLGGWFAPLASAAAVNYLPFVTGTGEPTIRIAAAAALGLCAQVIIPAAFAWLRRKGESQ</sequence>
<reference evidence="2 3" key="1">
    <citation type="submission" date="2022-10" db="EMBL/GenBank/DDBJ databases">
        <title>Janthinobacterium sp. hw3 Genome sequencing.</title>
        <authorList>
            <person name="Park S."/>
        </authorList>
    </citation>
    <scope>NUCLEOTIDE SEQUENCE [LARGE SCALE GENOMIC DNA]</scope>
    <source>
        <strain evidence="3">hw3</strain>
    </source>
</reference>
<gene>
    <name evidence="2" type="ORF">OIK44_01555</name>
</gene>
<keyword evidence="1" id="KW-0472">Membrane</keyword>
<keyword evidence="3" id="KW-1185">Reference proteome</keyword>
<organism evidence="2 3">
    <name type="scientific">Janthinobacterium fluminis</name>
    <dbReference type="NCBI Taxonomy" id="2987524"/>
    <lineage>
        <taxon>Bacteria</taxon>
        <taxon>Pseudomonadati</taxon>
        <taxon>Pseudomonadota</taxon>
        <taxon>Betaproteobacteria</taxon>
        <taxon>Burkholderiales</taxon>
        <taxon>Oxalobacteraceae</taxon>
        <taxon>Janthinobacterium</taxon>
    </lineage>
</organism>
<dbReference type="RefSeq" id="WP_273668897.1">
    <property type="nucleotide sequence ID" value="NZ_JAQQXR010000001.1"/>
</dbReference>
<keyword evidence="1" id="KW-1133">Transmembrane helix</keyword>
<feature type="transmembrane region" description="Helical" evidence="1">
    <location>
        <begin position="59"/>
        <end position="82"/>
    </location>
</feature>
<comment type="caution">
    <text evidence="2">The sequence shown here is derived from an EMBL/GenBank/DDBJ whole genome shotgun (WGS) entry which is preliminary data.</text>
</comment>